<dbReference type="InterPro" id="IPR037396">
    <property type="entry name" value="FMN_HAD"/>
</dbReference>
<evidence type="ECO:0000313" key="9">
    <source>
        <dbReference type="Proteomes" id="UP000799437"/>
    </source>
</evidence>
<feature type="active site" description="Proton acceptor" evidence="4">
    <location>
        <position position="271"/>
    </location>
</feature>
<gene>
    <name evidence="8" type="ORF">EJ05DRAFT_496178</name>
</gene>
<keyword evidence="2" id="KW-0560">Oxidoreductase</keyword>
<feature type="binding site" evidence="5">
    <location>
        <begin position="305"/>
        <end position="309"/>
    </location>
    <ligand>
        <name>FMN</name>
        <dbReference type="ChEBI" id="CHEBI:58210"/>
    </ligand>
</feature>
<evidence type="ECO:0000256" key="6">
    <source>
        <dbReference type="SAM" id="SignalP"/>
    </source>
</evidence>
<dbReference type="Pfam" id="PF01070">
    <property type="entry name" value="FMN_dh"/>
    <property type="match status" value="2"/>
</dbReference>
<feature type="binding site" evidence="5">
    <location>
        <position position="64"/>
    </location>
    <ligand>
        <name>glyoxylate</name>
        <dbReference type="ChEBI" id="CHEBI:36655"/>
    </ligand>
</feature>
<feature type="domain" description="FMN hydroxy acid dehydrogenase" evidence="7">
    <location>
        <begin position="38"/>
        <end position="378"/>
    </location>
</feature>
<evidence type="ECO:0000313" key="8">
    <source>
        <dbReference type="EMBL" id="KAF2763354.1"/>
    </source>
</evidence>
<comment type="cofactor">
    <cofactor evidence="1">
        <name>FMN</name>
        <dbReference type="ChEBI" id="CHEBI:58210"/>
    </cofactor>
</comment>
<name>A0A6A6WMC3_9PEZI</name>
<organism evidence="8 9">
    <name type="scientific">Pseudovirgaria hyperparasitica</name>
    <dbReference type="NCBI Taxonomy" id="470096"/>
    <lineage>
        <taxon>Eukaryota</taxon>
        <taxon>Fungi</taxon>
        <taxon>Dikarya</taxon>
        <taxon>Ascomycota</taxon>
        <taxon>Pezizomycotina</taxon>
        <taxon>Dothideomycetes</taxon>
        <taxon>Dothideomycetes incertae sedis</taxon>
        <taxon>Acrospermales</taxon>
        <taxon>Acrospermaceae</taxon>
        <taxon>Pseudovirgaria</taxon>
    </lineage>
</organism>
<evidence type="ECO:0000256" key="1">
    <source>
        <dbReference type="ARBA" id="ARBA00001917"/>
    </source>
</evidence>
<keyword evidence="6" id="KW-0732">Signal</keyword>
<comment type="similarity">
    <text evidence="3">Belongs to the FMN-dependent alpha-hydroxy acid dehydrogenase family.</text>
</comment>
<feature type="binding site" evidence="5">
    <location>
        <begin position="119"/>
        <end position="121"/>
    </location>
    <ligand>
        <name>FMN</name>
        <dbReference type="ChEBI" id="CHEBI:58210"/>
    </ligand>
</feature>
<dbReference type="InterPro" id="IPR012133">
    <property type="entry name" value="Alpha-hydoxy_acid_DH_FMN"/>
</dbReference>
<proteinExistence type="inferred from homology"/>
<dbReference type="PROSITE" id="PS00557">
    <property type="entry name" value="FMN_HYDROXY_ACID_DH_1"/>
    <property type="match status" value="1"/>
</dbReference>
<dbReference type="PIRSF" id="PIRSF000138">
    <property type="entry name" value="Al-hdrx_acd_dh"/>
    <property type="match status" value="1"/>
</dbReference>
<dbReference type="InterPro" id="IPR008259">
    <property type="entry name" value="FMN_hydac_DH_AS"/>
</dbReference>
<dbReference type="AlphaFoldDB" id="A0A6A6WMC3"/>
<feature type="binding site" evidence="5">
    <location>
        <position position="148"/>
    </location>
    <ligand>
        <name>FMN</name>
        <dbReference type="ChEBI" id="CHEBI:58210"/>
    </ligand>
</feature>
<feature type="binding site" evidence="5">
    <location>
        <position position="269"/>
    </location>
    <ligand>
        <name>FMN</name>
        <dbReference type="ChEBI" id="CHEBI:58210"/>
    </ligand>
</feature>
<evidence type="ECO:0000256" key="3">
    <source>
        <dbReference type="ARBA" id="ARBA00024042"/>
    </source>
</evidence>
<dbReference type="PANTHER" id="PTHR10578:SF140">
    <property type="entry name" value="FMN HYDROXY ACID DEHYDROGENASE DOMAIN-CONTAINING PROTEIN"/>
    <property type="match status" value="1"/>
</dbReference>
<dbReference type="PANTHER" id="PTHR10578">
    <property type="entry name" value="S -2-HYDROXY-ACID OXIDASE-RELATED"/>
    <property type="match status" value="1"/>
</dbReference>
<dbReference type="RefSeq" id="XP_033605805.1">
    <property type="nucleotide sequence ID" value="XM_033746353.1"/>
</dbReference>
<reference evidence="8" key="1">
    <citation type="journal article" date="2020" name="Stud. Mycol.">
        <title>101 Dothideomycetes genomes: a test case for predicting lifestyles and emergence of pathogens.</title>
        <authorList>
            <person name="Haridas S."/>
            <person name="Albert R."/>
            <person name="Binder M."/>
            <person name="Bloem J."/>
            <person name="Labutti K."/>
            <person name="Salamov A."/>
            <person name="Andreopoulos B."/>
            <person name="Baker S."/>
            <person name="Barry K."/>
            <person name="Bills G."/>
            <person name="Bluhm B."/>
            <person name="Cannon C."/>
            <person name="Castanera R."/>
            <person name="Culley D."/>
            <person name="Daum C."/>
            <person name="Ezra D."/>
            <person name="Gonzalez J."/>
            <person name="Henrissat B."/>
            <person name="Kuo A."/>
            <person name="Liang C."/>
            <person name="Lipzen A."/>
            <person name="Lutzoni F."/>
            <person name="Magnuson J."/>
            <person name="Mondo S."/>
            <person name="Nolan M."/>
            <person name="Ohm R."/>
            <person name="Pangilinan J."/>
            <person name="Park H.-J."/>
            <person name="Ramirez L."/>
            <person name="Alfaro M."/>
            <person name="Sun H."/>
            <person name="Tritt A."/>
            <person name="Yoshinaga Y."/>
            <person name="Zwiers L.-H."/>
            <person name="Turgeon B."/>
            <person name="Goodwin S."/>
            <person name="Spatafora J."/>
            <person name="Crous P."/>
            <person name="Grigoriev I."/>
        </authorList>
    </citation>
    <scope>NUCLEOTIDE SEQUENCE</scope>
    <source>
        <strain evidence="8">CBS 121739</strain>
    </source>
</reference>
<keyword evidence="9" id="KW-1185">Reference proteome</keyword>
<accession>A0A6A6WMC3</accession>
<dbReference type="InterPro" id="IPR000262">
    <property type="entry name" value="FMN-dep_DH"/>
</dbReference>
<evidence type="ECO:0000256" key="2">
    <source>
        <dbReference type="ARBA" id="ARBA00023002"/>
    </source>
</evidence>
<sequence>MFTLIYIIFATAALAARLFLNEPDTGFDPFIPGGGGLTPLNEIFSLADFDASARSYMSLRNYSYYRNGAAGEWSYRNNLEAFGRIRLRPRSLVDITHVEESLPTSILGYNFSAPFFIAPAGRAGYGNPDAEKGLLRAGEAANVLYIPSFGATLPLEDIVAFKSPGNEYTTFQQLYIDNNDTNVQSSLRRIENAGQKAIILTIDSPGDGARSRAERYGVGSADTGLTLLTWERFSKILNMTSLPIVLKGITTVEDARMAVSSGASAIYLSNHGGRQLDFSPSGFEVALEIHKQAPEIFDQIDVWADGGVRYGTDVLKLLALGVKAVGLARPFMYANCYGEDGVARAIDLLRTELINDSANLGLGDIKSINSSYLSLEYMNYNGWYTR</sequence>
<evidence type="ECO:0000259" key="7">
    <source>
        <dbReference type="PROSITE" id="PS51349"/>
    </source>
</evidence>
<dbReference type="GO" id="GO:0016491">
    <property type="term" value="F:oxidoreductase activity"/>
    <property type="evidence" value="ECO:0007669"/>
    <property type="project" value="UniProtKB-KW"/>
</dbReference>
<dbReference type="OrthoDB" id="1925334at2759"/>
<feature type="binding site" evidence="5">
    <location>
        <position position="175"/>
    </location>
    <ligand>
        <name>glyoxylate</name>
        <dbReference type="ChEBI" id="CHEBI:36655"/>
    </ligand>
</feature>
<feature type="binding site" evidence="5">
    <location>
        <position position="274"/>
    </location>
    <ligand>
        <name>glyoxylate</name>
        <dbReference type="ChEBI" id="CHEBI:36655"/>
    </ligand>
</feature>
<dbReference type="Gene3D" id="3.20.20.70">
    <property type="entry name" value="Aldolase class I"/>
    <property type="match status" value="2"/>
</dbReference>
<keyword evidence="5" id="KW-0285">Flavoprotein</keyword>
<dbReference type="EMBL" id="ML996565">
    <property type="protein sequence ID" value="KAF2763354.1"/>
    <property type="molecule type" value="Genomic_DNA"/>
</dbReference>
<dbReference type="GO" id="GO:0010181">
    <property type="term" value="F:FMN binding"/>
    <property type="evidence" value="ECO:0007669"/>
    <property type="project" value="InterPro"/>
</dbReference>
<evidence type="ECO:0000256" key="5">
    <source>
        <dbReference type="PIRSR" id="PIRSR000138-2"/>
    </source>
</evidence>
<feature type="binding site" evidence="5">
    <location>
        <position position="271"/>
    </location>
    <ligand>
        <name>glyoxylate</name>
        <dbReference type="ChEBI" id="CHEBI:36655"/>
    </ligand>
</feature>
<feature type="binding site" evidence="5">
    <location>
        <position position="173"/>
    </location>
    <ligand>
        <name>FMN</name>
        <dbReference type="ChEBI" id="CHEBI:58210"/>
    </ligand>
</feature>
<dbReference type="PROSITE" id="PS51349">
    <property type="entry name" value="FMN_HYDROXY_ACID_DH_2"/>
    <property type="match status" value="1"/>
</dbReference>
<dbReference type="SUPFAM" id="SSF51395">
    <property type="entry name" value="FMN-linked oxidoreductases"/>
    <property type="match status" value="1"/>
</dbReference>
<feature type="binding site" evidence="5">
    <location>
        <position position="247"/>
    </location>
    <ligand>
        <name>FMN</name>
        <dbReference type="ChEBI" id="CHEBI:58210"/>
    </ligand>
</feature>
<protein>
    <submittedName>
        <fullName evidence="8">FMN-dependent alpha-hydroxy acid dehydrogenase</fullName>
    </submittedName>
</protein>
<feature type="binding site" evidence="5">
    <location>
        <position position="201"/>
    </location>
    <ligand>
        <name>FMN</name>
        <dbReference type="ChEBI" id="CHEBI:58210"/>
    </ligand>
</feature>
<evidence type="ECO:0000256" key="4">
    <source>
        <dbReference type="PIRSR" id="PIRSR000138-1"/>
    </source>
</evidence>
<dbReference type="GeneID" id="54487407"/>
<keyword evidence="5" id="KW-0288">FMN</keyword>
<feature type="chain" id="PRO_5025584004" evidence="6">
    <location>
        <begin position="16"/>
        <end position="386"/>
    </location>
</feature>
<dbReference type="Proteomes" id="UP000799437">
    <property type="component" value="Unassembled WGS sequence"/>
</dbReference>
<feature type="signal peptide" evidence="6">
    <location>
        <begin position="1"/>
        <end position="15"/>
    </location>
</feature>
<dbReference type="InterPro" id="IPR013785">
    <property type="entry name" value="Aldolase_TIM"/>
</dbReference>
<feature type="binding site" evidence="5">
    <location>
        <position position="210"/>
    </location>
    <ligand>
        <name>glyoxylate</name>
        <dbReference type="ChEBI" id="CHEBI:36655"/>
    </ligand>
</feature>